<dbReference type="GO" id="GO:0051391">
    <property type="term" value="P:tRNA acetylation"/>
    <property type="evidence" value="ECO:0007669"/>
    <property type="project" value="UniProtKB-UniRule"/>
</dbReference>
<feature type="binding site" evidence="9">
    <location>
        <position position="175"/>
    </location>
    <ligand>
        <name>ATP</name>
        <dbReference type="ChEBI" id="CHEBI:30616"/>
    </ligand>
</feature>
<feature type="binding site" evidence="9">
    <location>
        <position position="344"/>
    </location>
    <ligand>
        <name>ATP</name>
        <dbReference type="ChEBI" id="CHEBI:30616"/>
    </ligand>
</feature>
<dbReference type="Pfam" id="PF13718">
    <property type="entry name" value="GNAT_acetyltr_2"/>
    <property type="match status" value="2"/>
</dbReference>
<evidence type="ECO:0000256" key="2">
    <source>
        <dbReference type="ARBA" id="ARBA00022555"/>
    </source>
</evidence>
<keyword evidence="6 9" id="KW-0067">ATP-binding</keyword>
<evidence type="ECO:0000256" key="6">
    <source>
        <dbReference type="ARBA" id="ARBA00022840"/>
    </source>
</evidence>
<evidence type="ECO:0000256" key="4">
    <source>
        <dbReference type="ARBA" id="ARBA00022694"/>
    </source>
</evidence>
<feature type="binding site" evidence="9">
    <location>
        <begin position="492"/>
        <end position="494"/>
    </location>
    <ligand>
        <name>acetyl-CoA</name>
        <dbReference type="ChEBI" id="CHEBI:57288"/>
    </ligand>
</feature>
<comment type="subcellular location">
    <subcellularLocation>
        <location evidence="9">Cytoplasm</location>
    </subcellularLocation>
</comment>
<evidence type="ECO:0000259" key="10">
    <source>
        <dbReference type="PROSITE" id="PS51186"/>
    </source>
</evidence>
<sequence>MSMQLETFFAQLQQQLSQYFCRQLVVLEGDIEWATASATTIGNYFPQRLWAGDNAPMSFIPSSFKQSKQWLGQEFDLVVINALDGINADVLGALSGTIKGGGLCIIIAPPTWRLHHTTTPFYKRLGRLFLEPEVILIQQSQPLPRCCLTAVFDDITPPTIFTDTNTQRRCLTSGQSEAVDTIIKVMVGHRKRPLVLSADRGRGKSAALGIAAAELLLTRTMKIAVTAPSFACAETVFKHAKLRLQTTNQTHPHQLNIGSSRLEFVAADKIVNDASNYDFIIVDEAAAIPASILTELLGRHNRLVFATTIHGYEGTGRGFEIKFKQRLTEKMPQWRSYHLEQPIRWAVGDPLEAWIFKTLLLTAQAPDCGLRDIKSAAVAIDYSVLDTAQLAHDEVLLNQLFGLLVNAHYQTSPNDIQQLLDDPNLSLIVARQAGVIIGCCVVSQEGGFDTELAQLVMQGKRRPQGHLLAQSLAAHLGYSVAAEQHCYRILRIAVVDGFQQQGIGTQLVNAVLQQARNNNIDYVGTSFGAVSELVDFWSQCSFRPLRLGMTKDVASGHHSLLCVKPLSNAAQSWFDDALSLFSASFCCQRVEQFSQLDSQLFFKLYSANVQQPLNYGLSQQQINHQLDTFIDGGLGYDIVVASLESWLSQFLLCDDCCWDDDLGFVIAKILQKQSWSVIIERYHLSSRKLAQQHLRDVVARYYSLFSSVH</sequence>
<dbReference type="InterPro" id="IPR016181">
    <property type="entry name" value="Acyl_CoA_acyltransferase"/>
</dbReference>
<keyword evidence="3 9" id="KW-0808">Transferase</keyword>
<dbReference type="GO" id="GO:1990883">
    <property type="term" value="F:18S rRNA cytidine N-acetyltransferase activity"/>
    <property type="evidence" value="ECO:0007669"/>
    <property type="project" value="TreeGrafter"/>
</dbReference>
<evidence type="ECO:0000313" key="11">
    <source>
        <dbReference type="EMBL" id="SMY16641.1"/>
    </source>
</evidence>
<accession>A0A1Y6KWZ9</accession>
<dbReference type="SUPFAM" id="SSF52540">
    <property type="entry name" value="P-loop containing nucleoside triphosphate hydrolases"/>
    <property type="match status" value="1"/>
</dbReference>
<evidence type="ECO:0000313" key="12">
    <source>
        <dbReference type="Proteomes" id="UP000196485"/>
    </source>
</evidence>
<dbReference type="HAMAP" id="MF_01886">
    <property type="entry name" value="tRNA_acetyltr_TmcA"/>
    <property type="match status" value="1"/>
</dbReference>
<dbReference type="EMBL" id="FYAH01000002">
    <property type="protein sequence ID" value="SMY16641.1"/>
    <property type="molecule type" value="Genomic_DNA"/>
</dbReference>
<dbReference type="Gene3D" id="3.40.50.300">
    <property type="entry name" value="P-loop containing nucleotide triphosphate hydrolases"/>
    <property type="match status" value="1"/>
</dbReference>
<dbReference type="Gene3D" id="3.40.630.30">
    <property type="match status" value="1"/>
</dbReference>
<evidence type="ECO:0000256" key="7">
    <source>
        <dbReference type="ARBA" id="ARBA00022884"/>
    </source>
</evidence>
<evidence type="ECO:0000256" key="9">
    <source>
        <dbReference type="HAMAP-Rule" id="MF_01886"/>
    </source>
</evidence>
<organism evidence="11 12">
    <name type="scientific">Photobacterium aquimaris</name>
    <dbReference type="NCBI Taxonomy" id="512643"/>
    <lineage>
        <taxon>Bacteria</taxon>
        <taxon>Pseudomonadati</taxon>
        <taxon>Pseudomonadota</taxon>
        <taxon>Gammaproteobacteria</taxon>
        <taxon>Vibrionales</taxon>
        <taxon>Vibrionaceae</taxon>
        <taxon>Photobacterium</taxon>
    </lineage>
</organism>
<dbReference type="RefSeq" id="WP_087820647.1">
    <property type="nucleotide sequence ID" value="NZ_FYAH01000002.1"/>
</dbReference>
<dbReference type="InterPro" id="IPR024914">
    <property type="entry name" value="tRNA_acetyltr_TmcA"/>
</dbReference>
<comment type="function">
    <text evidence="9">Catalyzes the formation of N(4)-acetylcytidine (ac(4)C) at the wobble position of tRNA(Met), by using acetyl-CoA as an acetyl donor and ATP (or GTP).</text>
</comment>
<evidence type="ECO:0000256" key="8">
    <source>
        <dbReference type="ARBA" id="ARBA00023315"/>
    </source>
</evidence>
<dbReference type="PANTHER" id="PTHR10925">
    <property type="entry name" value="N-ACETYLTRANSFERASE 10"/>
    <property type="match status" value="1"/>
</dbReference>
<feature type="domain" description="N-acetyltransferase" evidence="10">
    <location>
        <begin position="385"/>
        <end position="567"/>
    </location>
</feature>
<keyword evidence="4 9" id="KW-0819">tRNA processing</keyword>
<proteinExistence type="inferred from homology"/>
<dbReference type="SUPFAM" id="SSF55729">
    <property type="entry name" value="Acyl-CoA N-acyltransferases (Nat)"/>
    <property type="match status" value="1"/>
</dbReference>
<dbReference type="InterPro" id="IPR032672">
    <property type="entry name" value="TmcA/NAT10/Kre33"/>
</dbReference>
<dbReference type="EC" id="2.3.1.193" evidence="9"/>
<keyword evidence="1 9" id="KW-0963">Cytoplasm</keyword>
<comment type="similarity">
    <text evidence="9">Belongs to the TmcA family.</text>
</comment>
<dbReference type="GO" id="GO:1904812">
    <property type="term" value="P:rRNA acetylation involved in maturation of SSU-rRNA"/>
    <property type="evidence" value="ECO:0007669"/>
    <property type="project" value="TreeGrafter"/>
</dbReference>
<dbReference type="Pfam" id="PF05127">
    <property type="entry name" value="NAT10_TcmA_helicase"/>
    <property type="match status" value="1"/>
</dbReference>
<evidence type="ECO:0000256" key="3">
    <source>
        <dbReference type="ARBA" id="ARBA00022679"/>
    </source>
</evidence>
<dbReference type="AlphaFoldDB" id="A0A1Y6KWZ9"/>
<name>A0A1Y6KWZ9_9GAMM</name>
<dbReference type="InterPro" id="IPR000182">
    <property type="entry name" value="GNAT_dom"/>
</dbReference>
<evidence type="ECO:0000256" key="5">
    <source>
        <dbReference type="ARBA" id="ARBA00022741"/>
    </source>
</evidence>
<dbReference type="PROSITE" id="PS51186">
    <property type="entry name" value="GNAT"/>
    <property type="match status" value="1"/>
</dbReference>
<dbReference type="PANTHER" id="PTHR10925:SF5">
    <property type="entry name" value="RNA CYTIDINE ACETYLTRANSFERASE"/>
    <property type="match status" value="1"/>
</dbReference>
<dbReference type="GO" id="GO:0051392">
    <property type="term" value="F:tRNA cytidine N4-acetyltransferase activity"/>
    <property type="evidence" value="ECO:0007669"/>
    <property type="project" value="UniProtKB-UniRule"/>
</dbReference>
<keyword evidence="12" id="KW-1185">Reference proteome</keyword>
<dbReference type="Gene3D" id="3.40.50.11040">
    <property type="match status" value="1"/>
</dbReference>
<gene>
    <name evidence="9 11" type="primary">tmcA</name>
    <name evidence="11" type="ORF">PAQU9191_01877</name>
</gene>
<keyword evidence="7 9" id="KW-0694">RNA-binding</keyword>
<reference evidence="12" key="1">
    <citation type="submission" date="2017-06" db="EMBL/GenBank/DDBJ databases">
        <authorList>
            <person name="Rodrigo-Torres L."/>
            <person name="Arahal R. D."/>
            <person name="Lucena T."/>
        </authorList>
    </citation>
    <scope>NUCLEOTIDE SEQUENCE [LARGE SCALE GENOMIC DNA]</scope>
    <source>
        <strain evidence="12">type strain: CECT 9192</strain>
    </source>
</reference>
<dbReference type="InterPro" id="IPR027417">
    <property type="entry name" value="P-loop_NTPase"/>
</dbReference>
<dbReference type="Proteomes" id="UP000196485">
    <property type="component" value="Unassembled WGS sequence"/>
</dbReference>
<dbReference type="InterPro" id="IPR007807">
    <property type="entry name" value="TcmA/NAT10_helicase"/>
</dbReference>
<keyword evidence="5 9" id="KW-0547">Nucleotide-binding</keyword>
<dbReference type="GO" id="GO:0000049">
    <property type="term" value="F:tRNA binding"/>
    <property type="evidence" value="ECO:0007669"/>
    <property type="project" value="UniProtKB-UniRule"/>
</dbReference>
<comment type="catalytic activity">
    <reaction evidence="9">
        <text>cytidine(34) in elongator tRNA(Met) + acetyl-CoA + ATP + H2O = N(4)-acetylcytidine(34) in elongator tRNA(Met) + ADP + phosphate + CoA + H(+)</text>
        <dbReference type="Rhea" id="RHEA:43788"/>
        <dbReference type="Rhea" id="RHEA-COMP:10693"/>
        <dbReference type="Rhea" id="RHEA-COMP:10694"/>
        <dbReference type="ChEBI" id="CHEBI:15377"/>
        <dbReference type="ChEBI" id="CHEBI:15378"/>
        <dbReference type="ChEBI" id="CHEBI:30616"/>
        <dbReference type="ChEBI" id="CHEBI:43474"/>
        <dbReference type="ChEBI" id="CHEBI:57287"/>
        <dbReference type="ChEBI" id="CHEBI:57288"/>
        <dbReference type="ChEBI" id="CHEBI:74900"/>
        <dbReference type="ChEBI" id="CHEBI:82748"/>
        <dbReference type="ChEBI" id="CHEBI:456216"/>
        <dbReference type="EC" id="2.3.1.193"/>
    </reaction>
</comment>
<dbReference type="InterPro" id="IPR013562">
    <property type="entry name" value="TmcA/NAT10_N"/>
</dbReference>
<dbReference type="GO" id="GO:0005524">
    <property type="term" value="F:ATP binding"/>
    <property type="evidence" value="ECO:0007669"/>
    <property type="project" value="UniProtKB-UniRule"/>
</dbReference>
<protein>
    <recommendedName>
        <fullName evidence="9">tRNA(Met) cytidine acetyltransferase TmcA</fullName>
        <ecNumber evidence="9">2.3.1.193</ecNumber>
    </recommendedName>
</protein>
<keyword evidence="8 9" id="KW-0012">Acyltransferase</keyword>
<dbReference type="GO" id="GO:0005737">
    <property type="term" value="C:cytoplasm"/>
    <property type="evidence" value="ECO:0007669"/>
    <property type="project" value="UniProtKB-SubCell"/>
</dbReference>
<dbReference type="GO" id="GO:0002101">
    <property type="term" value="P:tRNA wobble cytosine modification"/>
    <property type="evidence" value="ECO:0007669"/>
    <property type="project" value="UniProtKB-UniRule"/>
</dbReference>
<dbReference type="CDD" id="cd04301">
    <property type="entry name" value="NAT_SF"/>
    <property type="match status" value="1"/>
</dbReference>
<feature type="binding site" evidence="9">
    <location>
        <position position="532"/>
    </location>
    <ligand>
        <name>acetyl-CoA</name>
        <dbReference type="ChEBI" id="CHEBI:57288"/>
    </ligand>
</feature>
<dbReference type="Pfam" id="PF08351">
    <property type="entry name" value="TmcA_N"/>
    <property type="match status" value="1"/>
</dbReference>
<keyword evidence="2 9" id="KW-0820">tRNA-binding</keyword>
<comment type="caution">
    <text evidence="9">Lacks conserved residue(s) required for the propagation of feature annotation.</text>
</comment>
<evidence type="ECO:0000256" key="1">
    <source>
        <dbReference type="ARBA" id="ARBA00022490"/>
    </source>
</evidence>